<proteinExistence type="predicted"/>
<gene>
    <name evidence="1" type="ORF">RhiirA4_551380</name>
</gene>
<reference evidence="1 2" key="1">
    <citation type="submission" date="2015-10" db="EMBL/GenBank/DDBJ databases">
        <title>Genome analyses suggest a sexual origin of heterokaryosis in a supposedly ancient asexual fungus.</title>
        <authorList>
            <person name="Ropars J."/>
            <person name="Sedzielewska K."/>
            <person name="Noel J."/>
            <person name="Charron P."/>
            <person name="Farinelli L."/>
            <person name="Marton T."/>
            <person name="Kruger M."/>
            <person name="Pelin A."/>
            <person name="Brachmann A."/>
            <person name="Corradi N."/>
        </authorList>
    </citation>
    <scope>NUCLEOTIDE SEQUENCE [LARGE SCALE GENOMIC DNA]</scope>
    <source>
        <strain evidence="1 2">A4</strain>
    </source>
</reference>
<organism evidence="1 2">
    <name type="scientific">Rhizophagus irregularis</name>
    <dbReference type="NCBI Taxonomy" id="588596"/>
    <lineage>
        <taxon>Eukaryota</taxon>
        <taxon>Fungi</taxon>
        <taxon>Fungi incertae sedis</taxon>
        <taxon>Mucoromycota</taxon>
        <taxon>Glomeromycotina</taxon>
        <taxon>Glomeromycetes</taxon>
        <taxon>Glomerales</taxon>
        <taxon>Glomeraceae</taxon>
        <taxon>Rhizophagus</taxon>
    </lineage>
</organism>
<dbReference type="EMBL" id="LLXI01008764">
    <property type="protein sequence ID" value="PKY63026.1"/>
    <property type="molecule type" value="Genomic_DNA"/>
</dbReference>
<sequence>MLIFGYKIFSYSLFDDPNNPWKLAPSYNQIIDNNGNINSNPSMIQIPDKNTNMFMDIRTSLFAMYLFLAGDSSALSNWEYTENPSIAKLEKIIIESHI</sequence>
<accession>A0A2I1HW21</accession>
<protein>
    <submittedName>
        <fullName evidence="1">Uncharacterized protein</fullName>
    </submittedName>
</protein>
<dbReference type="AlphaFoldDB" id="A0A2I1HW21"/>
<comment type="caution">
    <text evidence="1">The sequence shown here is derived from an EMBL/GenBank/DDBJ whole genome shotgun (WGS) entry which is preliminary data.</text>
</comment>
<name>A0A2I1HW21_9GLOM</name>
<keyword evidence="2" id="KW-1185">Reference proteome</keyword>
<evidence type="ECO:0000313" key="1">
    <source>
        <dbReference type="EMBL" id="PKY63026.1"/>
    </source>
</evidence>
<dbReference type="Proteomes" id="UP000234323">
    <property type="component" value="Unassembled WGS sequence"/>
</dbReference>
<evidence type="ECO:0000313" key="2">
    <source>
        <dbReference type="Proteomes" id="UP000234323"/>
    </source>
</evidence>